<evidence type="ECO:0000313" key="2">
    <source>
        <dbReference type="EMBL" id="KAK1125625.1"/>
    </source>
</evidence>
<evidence type="ECO:0000256" key="1">
    <source>
        <dbReference type="SAM" id="MobiDB-lite"/>
    </source>
</evidence>
<dbReference type="AlphaFoldDB" id="A0AA40KM82"/>
<feature type="region of interest" description="Disordered" evidence="1">
    <location>
        <begin position="1"/>
        <end position="37"/>
    </location>
</feature>
<organism evidence="2 3">
    <name type="scientific">Melipona bicolor</name>
    <dbReference type="NCBI Taxonomy" id="60889"/>
    <lineage>
        <taxon>Eukaryota</taxon>
        <taxon>Metazoa</taxon>
        <taxon>Ecdysozoa</taxon>
        <taxon>Arthropoda</taxon>
        <taxon>Hexapoda</taxon>
        <taxon>Insecta</taxon>
        <taxon>Pterygota</taxon>
        <taxon>Neoptera</taxon>
        <taxon>Endopterygota</taxon>
        <taxon>Hymenoptera</taxon>
        <taxon>Apocrita</taxon>
        <taxon>Aculeata</taxon>
        <taxon>Apoidea</taxon>
        <taxon>Anthophila</taxon>
        <taxon>Apidae</taxon>
        <taxon>Melipona</taxon>
    </lineage>
</organism>
<feature type="compositionally biased region" description="Basic and acidic residues" evidence="1">
    <location>
        <begin position="1"/>
        <end position="11"/>
    </location>
</feature>
<evidence type="ECO:0000313" key="3">
    <source>
        <dbReference type="Proteomes" id="UP001177670"/>
    </source>
</evidence>
<name>A0AA40KM82_9HYME</name>
<sequence>MREATCRELRNTDNNFGGRFDDDAAETAESWPSMPAEKPVALPFPEFLFDGP</sequence>
<keyword evidence="3" id="KW-1185">Reference proteome</keyword>
<gene>
    <name evidence="2" type="ORF">K0M31_005186</name>
</gene>
<dbReference type="EMBL" id="JAHYIQ010000015">
    <property type="protein sequence ID" value="KAK1125625.1"/>
    <property type="molecule type" value="Genomic_DNA"/>
</dbReference>
<protein>
    <submittedName>
        <fullName evidence="2">Uncharacterized protein</fullName>
    </submittedName>
</protein>
<proteinExistence type="predicted"/>
<dbReference type="Proteomes" id="UP001177670">
    <property type="component" value="Unassembled WGS sequence"/>
</dbReference>
<reference evidence="2" key="1">
    <citation type="submission" date="2021-10" db="EMBL/GenBank/DDBJ databases">
        <title>Melipona bicolor Genome sequencing and assembly.</title>
        <authorList>
            <person name="Araujo N.S."/>
            <person name="Arias M.C."/>
        </authorList>
    </citation>
    <scope>NUCLEOTIDE SEQUENCE</scope>
    <source>
        <strain evidence="2">USP_2M_L1-L4_2017</strain>
        <tissue evidence="2">Whole body</tissue>
    </source>
</reference>
<comment type="caution">
    <text evidence="2">The sequence shown here is derived from an EMBL/GenBank/DDBJ whole genome shotgun (WGS) entry which is preliminary data.</text>
</comment>
<accession>A0AA40KM82</accession>